<keyword evidence="3" id="KW-1185">Reference proteome</keyword>
<accession>A0A9Q1IJU3</accession>
<comment type="caution">
    <text evidence="2">The sequence shown here is derived from an EMBL/GenBank/DDBJ whole genome shotgun (WGS) entry which is preliminary data.</text>
</comment>
<dbReference type="AlphaFoldDB" id="A0A9Q1IJU3"/>
<evidence type="ECO:0000256" key="1">
    <source>
        <dbReference type="SAM" id="MobiDB-lite"/>
    </source>
</evidence>
<dbReference type="Proteomes" id="UP001152622">
    <property type="component" value="Chromosome 13"/>
</dbReference>
<reference evidence="2" key="1">
    <citation type="journal article" date="2023" name="Science">
        <title>Genome structures resolve the early diversification of teleost fishes.</title>
        <authorList>
            <person name="Parey E."/>
            <person name="Louis A."/>
            <person name="Montfort J."/>
            <person name="Bouchez O."/>
            <person name="Roques C."/>
            <person name="Iampietro C."/>
            <person name="Lluch J."/>
            <person name="Castinel A."/>
            <person name="Donnadieu C."/>
            <person name="Desvignes T."/>
            <person name="Floi Bucao C."/>
            <person name="Jouanno E."/>
            <person name="Wen M."/>
            <person name="Mejri S."/>
            <person name="Dirks R."/>
            <person name="Jansen H."/>
            <person name="Henkel C."/>
            <person name="Chen W.J."/>
            <person name="Zahm M."/>
            <person name="Cabau C."/>
            <person name="Klopp C."/>
            <person name="Thompson A.W."/>
            <person name="Robinson-Rechavi M."/>
            <person name="Braasch I."/>
            <person name="Lecointre G."/>
            <person name="Bobe J."/>
            <person name="Postlethwait J.H."/>
            <person name="Berthelot C."/>
            <person name="Roest Crollius H."/>
            <person name="Guiguen Y."/>
        </authorList>
    </citation>
    <scope>NUCLEOTIDE SEQUENCE</scope>
    <source>
        <strain evidence="2">WJC10195</strain>
    </source>
</reference>
<organism evidence="2 3">
    <name type="scientific">Synaphobranchus kaupii</name>
    <name type="common">Kaup's arrowtooth eel</name>
    <dbReference type="NCBI Taxonomy" id="118154"/>
    <lineage>
        <taxon>Eukaryota</taxon>
        <taxon>Metazoa</taxon>
        <taxon>Chordata</taxon>
        <taxon>Craniata</taxon>
        <taxon>Vertebrata</taxon>
        <taxon>Euteleostomi</taxon>
        <taxon>Actinopterygii</taxon>
        <taxon>Neopterygii</taxon>
        <taxon>Teleostei</taxon>
        <taxon>Anguilliformes</taxon>
        <taxon>Synaphobranchidae</taxon>
        <taxon>Synaphobranchus</taxon>
    </lineage>
</organism>
<evidence type="ECO:0000313" key="3">
    <source>
        <dbReference type="Proteomes" id="UP001152622"/>
    </source>
</evidence>
<protein>
    <submittedName>
        <fullName evidence="2">Uncharacterized protein</fullName>
    </submittedName>
</protein>
<feature type="compositionally biased region" description="Basic and acidic residues" evidence="1">
    <location>
        <begin position="30"/>
        <end position="42"/>
    </location>
</feature>
<sequence length="78" mass="8969">MNVQKNTGPQHRGAVCVLERIGSKRQPSKQSEEPEGFHDDSRKNRRFTHGTILLGFQKKRKPSLALHLFFLINSLPFI</sequence>
<name>A0A9Q1IJU3_SYNKA</name>
<dbReference type="EMBL" id="JAINUF010000013">
    <property type="protein sequence ID" value="KAJ8344499.1"/>
    <property type="molecule type" value="Genomic_DNA"/>
</dbReference>
<gene>
    <name evidence="2" type="ORF">SKAU_G00318280</name>
</gene>
<evidence type="ECO:0000313" key="2">
    <source>
        <dbReference type="EMBL" id="KAJ8344499.1"/>
    </source>
</evidence>
<feature type="region of interest" description="Disordered" evidence="1">
    <location>
        <begin position="1"/>
        <end position="44"/>
    </location>
</feature>
<proteinExistence type="predicted"/>